<keyword evidence="12" id="KW-1185">Reference proteome</keyword>
<evidence type="ECO:0000256" key="1">
    <source>
        <dbReference type="ARBA" id="ARBA00004651"/>
    </source>
</evidence>
<keyword evidence="5 11" id="KW-0067">ATP-binding</keyword>
<evidence type="ECO:0000259" key="9">
    <source>
        <dbReference type="PROSITE" id="PS50893"/>
    </source>
</evidence>
<dbReference type="CDD" id="cd03254">
    <property type="entry name" value="ABCC_Glucan_exporter_like"/>
    <property type="match status" value="1"/>
</dbReference>
<dbReference type="SMART" id="SM00382">
    <property type="entry name" value="AAA"/>
    <property type="match status" value="1"/>
</dbReference>
<evidence type="ECO:0000256" key="6">
    <source>
        <dbReference type="ARBA" id="ARBA00022989"/>
    </source>
</evidence>
<dbReference type="PANTHER" id="PTHR43394:SF1">
    <property type="entry name" value="ATP-BINDING CASSETTE SUB-FAMILY B MEMBER 10, MITOCHONDRIAL"/>
    <property type="match status" value="1"/>
</dbReference>
<feature type="transmembrane region" description="Helical" evidence="8">
    <location>
        <begin position="255"/>
        <end position="285"/>
    </location>
</feature>
<dbReference type="SUPFAM" id="SSF90123">
    <property type="entry name" value="ABC transporter transmembrane region"/>
    <property type="match status" value="1"/>
</dbReference>
<feature type="transmembrane region" description="Helical" evidence="8">
    <location>
        <begin position="62"/>
        <end position="87"/>
    </location>
</feature>
<dbReference type="PANTHER" id="PTHR43394">
    <property type="entry name" value="ATP-DEPENDENT PERMEASE MDL1, MITOCHONDRIAL"/>
    <property type="match status" value="1"/>
</dbReference>
<dbReference type="Pfam" id="PF00005">
    <property type="entry name" value="ABC_tran"/>
    <property type="match status" value="1"/>
</dbReference>
<name>A0A934WPF9_9FIRM</name>
<keyword evidence="3 8" id="KW-0812">Transmembrane</keyword>
<evidence type="ECO:0000313" key="12">
    <source>
        <dbReference type="Proteomes" id="UP000633365"/>
    </source>
</evidence>
<dbReference type="SUPFAM" id="SSF52540">
    <property type="entry name" value="P-loop containing nucleoside triphosphate hydrolases"/>
    <property type="match status" value="1"/>
</dbReference>
<dbReference type="Proteomes" id="UP000633365">
    <property type="component" value="Unassembled WGS sequence"/>
</dbReference>
<evidence type="ECO:0000256" key="2">
    <source>
        <dbReference type="ARBA" id="ARBA00022448"/>
    </source>
</evidence>
<gene>
    <name evidence="11" type="ORF">JKK62_04520</name>
</gene>
<dbReference type="AlphaFoldDB" id="A0A934WPF9"/>
<dbReference type="InterPro" id="IPR003439">
    <property type="entry name" value="ABC_transporter-like_ATP-bd"/>
</dbReference>
<sequence>MKSSAVKKLLPRLRNHMGLLILALLSAVVSISLTLLIPVLVGKAIDNIIAEGQVYFEAVTQIILYIAIAIIGVTTCQWLMNFLVNLISFRLVRDLRRDVFRKFNTVPLSAIDTNSHGDLISRVINDVDAVGDGLTQLILQLFSGVVTIIGTLGFMIAIDWKIAIAVFLLTPMSLFLAAFIGRLTHRRFTAQQILQGEISSYVEEHVGNQRLVKAFSFEKRAFEGFDKYNEELHVVGFKAQFAGALANPSTRFVNALVYAAVGVFGAVTVISGGLSIGGLSCFLTYANQYTKPFNEVTGVLTQLNTGIAAAERVFEVLEWADETPDKNSAPLKNCKGRVTIEDVSFSYVPEKPLIRHFSLDVPSGCHVAIVGPTGCGKTTLINLLMRFYEVNEGRILLDGTDIRDLSRDALRRSYGMVLQDSWLFCGTIMENLRYGNENATDEEVIAAAKSAHAHSFIKRMPKGYDTEISEGGGNLSQGQKQLLCIARAMLTNPSVLILDEATSSIDTLTEIRVQKAFAKMMKGRTSFVVAHRLSTIKESDVILVMKDGNIIEQGSHKELLKKHGFYHTLYHSQFEKQ</sequence>
<feature type="transmembrane region" description="Helical" evidence="8">
    <location>
        <begin position="162"/>
        <end position="181"/>
    </location>
</feature>
<evidence type="ECO:0000256" key="4">
    <source>
        <dbReference type="ARBA" id="ARBA00022741"/>
    </source>
</evidence>
<accession>A0A934WPF9</accession>
<organism evidence="11 12">
    <name type="scientific">Ruminococcus difficilis</name>
    <dbReference type="NCBI Taxonomy" id="2763069"/>
    <lineage>
        <taxon>Bacteria</taxon>
        <taxon>Bacillati</taxon>
        <taxon>Bacillota</taxon>
        <taxon>Clostridia</taxon>
        <taxon>Eubacteriales</taxon>
        <taxon>Oscillospiraceae</taxon>
        <taxon>Ruminococcus</taxon>
    </lineage>
</organism>
<dbReference type="CDD" id="cd18547">
    <property type="entry name" value="ABC_6TM_Tm288_like"/>
    <property type="match status" value="1"/>
</dbReference>
<keyword evidence="2" id="KW-0813">Transport</keyword>
<dbReference type="EMBL" id="JAEQMG010000045">
    <property type="protein sequence ID" value="MBK6087921.1"/>
    <property type="molecule type" value="Genomic_DNA"/>
</dbReference>
<dbReference type="PROSITE" id="PS00211">
    <property type="entry name" value="ABC_TRANSPORTER_1"/>
    <property type="match status" value="1"/>
</dbReference>
<dbReference type="GO" id="GO:0005524">
    <property type="term" value="F:ATP binding"/>
    <property type="evidence" value="ECO:0007669"/>
    <property type="project" value="UniProtKB-KW"/>
</dbReference>
<dbReference type="InterPro" id="IPR017871">
    <property type="entry name" value="ABC_transporter-like_CS"/>
</dbReference>
<evidence type="ECO:0000259" key="10">
    <source>
        <dbReference type="PROSITE" id="PS50929"/>
    </source>
</evidence>
<feature type="transmembrane region" description="Helical" evidence="8">
    <location>
        <begin position="137"/>
        <end position="156"/>
    </location>
</feature>
<feature type="transmembrane region" description="Helical" evidence="8">
    <location>
        <begin position="20"/>
        <end position="42"/>
    </location>
</feature>
<dbReference type="GO" id="GO:0016887">
    <property type="term" value="F:ATP hydrolysis activity"/>
    <property type="evidence" value="ECO:0007669"/>
    <property type="project" value="InterPro"/>
</dbReference>
<dbReference type="PROSITE" id="PS50893">
    <property type="entry name" value="ABC_TRANSPORTER_2"/>
    <property type="match status" value="1"/>
</dbReference>
<comment type="caution">
    <text evidence="11">The sequence shown here is derived from an EMBL/GenBank/DDBJ whole genome shotgun (WGS) entry which is preliminary data.</text>
</comment>
<evidence type="ECO:0000256" key="8">
    <source>
        <dbReference type="SAM" id="Phobius"/>
    </source>
</evidence>
<keyword evidence="7 8" id="KW-0472">Membrane</keyword>
<dbReference type="Gene3D" id="1.20.1560.10">
    <property type="entry name" value="ABC transporter type 1, transmembrane domain"/>
    <property type="match status" value="1"/>
</dbReference>
<protein>
    <submittedName>
        <fullName evidence="11">ABC transporter ATP-binding protein</fullName>
    </submittedName>
</protein>
<dbReference type="FunFam" id="3.40.50.300:FF:000287">
    <property type="entry name" value="Multidrug ABC transporter ATP-binding protein"/>
    <property type="match status" value="1"/>
</dbReference>
<feature type="domain" description="ABC transmembrane type-1" evidence="10">
    <location>
        <begin position="21"/>
        <end position="305"/>
    </location>
</feature>
<evidence type="ECO:0000256" key="5">
    <source>
        <dbReference type="ARBA" id="ARBA00022840"/>
    </source>
</evidence>
<evidence type="ECO:0000313" key="11">
    <source>
        <dbReference type="EMBL" id="MBK6087921.1"/>
    </source>
</evidence>
<dbReference type="InterPro" id="IPR027417">
    <property type="entry name" value="P-loop_NTPase"/>
</dbReference>
<dbReference type="Pfam" id="PF00664">
    <property type="entry name" value="ABC_membrane"/>
    <property type="match status" value="1"/>
</dbReference>
<evidence type="ECO:0000256" key="3">
    <source>
        <dbReference type="ARBA" id="ARBA00022692"/>
    </source>
</evidence>
<proteinExistence type="predicted"/>
<dbReference type="InterPro" id="IPR003593">
    <property type="entry name" value="AAA+_ATPase"/>
</dbReference>
<dbReference type="GO" id="GO:0005886">
    <property type="term" value="C:plasma membrane"/>
    <property type="evidence" value="ECO:0007669"/>
    <property type="project" value="UniProtKB-SubCell"/>
</dbReference>
<dbReference type="InterPro" id="IPR036640">
    <property type="entry name" value="ABC1_TM_sf"/>
</dbReference>
<dbReference type="Gene3D" id="3.40.50.300">
    <property type="entry name" value="P-loop containing nucleotide triphosphate hydrolases"/>
    <property type="match status" value="1"/>
</dbReference>
<dbReference type="RefSeq" id="WP_201427070.1">
    <property type="nucleotide sequence ID" value="NZ_JAEQMG010000045.1"/>
</dbReference>
<feature type="domain" description="ABC transporter" evidence="9">
    <location>
        <begin position="338"/>
        <end position="572"/>
    </location>
</feature>
<dbReference type="PROSITE" id="PS50929">
    <property type="entry name" value="ABC_TM1F"/>
    <property type="match status" value="1"/>
</dbReference>
<evidence type="ECO:0000256" key="7">
    <source>
        <dbReference type="ARBA" id="ARBA00023136"/>
    </source>
</evidence>
<keyword evidence="6 8" id="KW-1133">Transmembrane helix</keyword>
<comment type="subcellular location">
    <subcellularLocation>
        <location evidence="1">Cell membrane</location>
        <topology evidence="1">Multi-pass membrane protein</topology>
    </subcellularLocation>
</comment>
<keyword evidence="4" id="KW-0547">Nucleotide-binding</keyword>
<dbReference type="GO" id="GO:0015421">
    <property type="term" value="F:ABC-type oligopeptide transporter activity"/>
    <property type="evidence" value="ECO:0007669"/>
    <property type="project" value="TreeGrafter"/>
</dbReference>
<reference evidence="11" key="1">
    <citation type="submission" date="2021-01" db="EMBL/GenBank/DDBJ databases">
        <title>Genome public.</title>
        <authorList>
            <person name="Liu C."/>
            <person name="Sun Q."/>
        </authorList>
    </citation>
    <scope>NUCLEOTIDE SEQUENCE</scope>
    <source>
        <strain evidence="11">M6</strain>
    </source>
</reference>
<dbReference type="InterPro" id="IPR039421">
    <property type="entry name" value="Type_1_exporter"/>
</dbReference>
<dbReference type="InterPro" id="IPR011527">
    <property type="entry name" value="ABC1_TM_dom"/>
</dbReference>